<dbReference type="EMBL" id="JBBPFD010000018">
    <property type="protein sequence ID" value="KAK7889075.1"/>
    <property type="molecule type" value="Genomic_DNA"/>
</dbReference>
<feature type="region of interest" description="Disordered" evidence="1">
    <location>
        <begin position="1"/>
        <end position="31"/>
    </location>
</feature>
<accession>A0AAW0N052</accession>
<proteinExistence type="predicted"/>
<comment type="caution">
    <text evidence="2">The sequence shown here is derived from an EMBL/GenBank/DDBJ whole genome shotgun (WGS) entry which is preliminary data.</text>
</comment>
<name>A0AAW0N052_9GOBI</name>
<feature type="region of interest" description="Disordered" evidence="1">
    <location>
        <begin position="111"/>
        <end position="133"/>
    </location>
</feature>
<dbReference type="Proteomes" id="UP001460270">
    <property type="component" value="Unassembled WGS sequence"/>
</dbReference>
<evidence type="ECO:0000313" key="2">
    <source>
        <dbReference type="EMBL" id="KAK7889075.1"/>
    </source>
</evidence>
<evidence type="ECO:0000313" key="3">
    <source>
        <dbReference type="Proteomes" id="UP001460270"/>
    </source>
</evidence>
<gene>
    <name evidence="2" type="ORF">WMY93_024635</name>
</gene>
<reference evidence="3" key="1">
    <citation type="submission" date="2024-04" db="EMBL/GenBank/DDBJ databases">
        <title>Salinicola lusitanus LLJ914,a marine bacterium isolated from the Okinawa Trough.</title>
        <authorList>
            <person name="Li J."/>
        </authorList>
    </citation>
    <scope>NUCLEOTIDE SEQUENCE [LARGE SCALE GENOMIC DNA]</scope>
</reference>
<evidence type="ECO:0000256" key="1">
    <source>
        <dbReference type="SAM" id="MobiDB-lite"/>
    </source>
</evidence>
<dbReference type="AlphaFoldDB" id="A0AAW0N052"/>
<organism evidence="2 3">
    <name type="scientific">Mugilogobius chulae</name>
    <name type="common">yellowstripe goby</name>
    <dbReference type="NCBI Taxonomy" id="88201"/>
    <lineage>
        <taxon>Eukaryota</taxon>
        <taxon>Metazoa</taxon>
        <taxon>Chordata</taxon>
        <taxon>Craniata</taxon>
        <taxon>Vertebrata</taxon>
        <taxon>Euteleostomi</taxon>
        <taxon>Actinopterygii</taxon>
        <taxon>Neopterygii</taxon>
        <taxon>Teleostei</taxon>
        <taxon>Neoteleostei</taxon>
        <taxon>Acanthomorphata</taxon>
        <taxon>Gobiaria</taxon>
        <taxon>Gobiiformes</taxon>
        <taxon>Gobioidei</taxon>
        <taxon>Gobiidae</taxon>
        <taxon>Gobionellinae</taxon>
        <taxon>Mugilogobius</taxon>
    </lineage>
</organism>
<protein>
    <submittedName>
        <fullName evidence="2">Uncharacterized protein</fullName>
    </submittedName>
</protein>
<sequence length="219" mass="24302">MSMREWREETMEEEKEEEGKHGGEKKRGRREKLHRFCKTSPGPFVMTAIHVYVSEHNSARPVSYFSQSTTLAQYAAPAYVFRAGSGPLQVNNTRLPVRSDIKPLSGPFHGRAAPAGHDVGHGAASHPSTRSFRPGHRRLPQRHYRAIGKKAFIIQSSVIADAASLYFLRPLFAPKVKIPPPAAHMLLRYFHPPSLSASGCHLFLSPLAPGCHDSFLSSL</sequence>
<keyword evidence="3" id="KW-1185">Reference proteome</keyword>